<dbReference type="eggNOG" id="COG1593">
    <property type="taxonomic scope" value="Bacteria"/>
</dbReference>
<feature type="transmembrane region" description="Helical" evidence="7">
    <location>
        <begin position="9"/>
        <end position="41"/>
    </location>
</feature>
<feature type="transmembrane region" description="Helical" evidence="7">
    <location>
        <begin position="179"/>
        <end position="204"/>
    </location>
</feature>
<accession>Q11AP1</accession>
<evidence type="ECO:0000256" key="5">
    <source>
        <dbReference type="ARBA" id="ARBA00022989"/>
    </source>
</evidence>
<keyword evidence="4 7" id="KW-0812">Transmembrane</keyword>
<dbReference type="EMBL" id="CP000391">
    <property type="protein sequence ID" value="ABG65534.1"/>
    <property type="molecule type" value="Genomic_DNA"/>
</dbReference>
<feature type="transmembrane region" description="Helical" evidence="7">
    <location>
        <begin position="285"/>
        <end position="308"/>
    </location>
</feature>
<dbReference type="InterPro" id="IPR010656">
    <property type="entry name" value="DctM"/>
</dbReference>
<keyword evidence="2" id="KW-1003">Cell membrane</keyword>
<dbReference type="PANTHER" id="PTHR33362">
    <property type="entry name" value="SIALIC ACID TRAP TRANSPORTER PERMEASE PROTEIN SIAT-RELATED"/>
    <property type="match status" value="1"/>
</dbReference>
<feature type="transmembrane region" description="Helical" evidence="7">
    <location>
        <begin position="224"/>
        <end position="249"/>
    </location>
</feature>
<proteinExistence type="inferred from homology"/>
<feature type="transmembrane region" description="Helical" evidence="7">
    <location>
        <begin position="369"/>
        <end position="394"/>
    </location>
</feature>
<dbReference type="KEGG" id="mes:Meso_4508"/>
<dbReference type="Pfam" id="PF06808">
    <property type="entry name" value="DctM"/>
    <property type="match status" value="1"/>
</dbReference>
<comment type="function">
    <text evidence="7">Part of the tripartite ATP-independent periplasmic (TRAP) transport system.</text>
</comment>
<reference evidence="9" key="1">
    <citation type="submission" date="2006-06" db="EMBL/GenBank/DDBJ databases">
        <title>Complete sequence of Plasmid 2 of Chelativorans sp. BNC1.</title>
        <authorList>
            <consortium name="US DOE Joint Genome Institute"/>
            <person name="Copeland A."/>
            <person name="Lucas S."/>
            <person name="Lapidus A."/>
            <person name="Barry K."/>
            <person name="Detter J.C."/>
            <person name="Glavina del Rio T."/>
            <person name="Hammon N."/>
            <person name="Israni S."/>
            <person name="Dalin E."/>
            <person name="Tice H."/>
            <person name="Pitluck S."/>
            <person name="Chertkov O."/>
            <person name="Brettin T."/>
            <person name="Bruce D."/>
            <person name="Han C."/>
            <person name="Tapia R."/>
            <person name="Gilna P."/>
            <person name="Schmutz J."/>
            <person name="Larimer F."/>
            <person name="Land M."/>
            <person name="Hauser L."/>
            <person name="Kyrpides N."/>
            <person name="Mikhailova N."/>
            <person name="Richardson P."/>
        </authorList>
    </citation>
    <scope>NUCLEOTIDE SEQUENCE</scope>
    <source>
        <strain evidence="9">BNC1</strain>
        <plasmid evidence="9">2</plasmid>
    </source>
</reference>
<evidence type="ECO:0000313" key="9">
    <source>
        <dbReference type="EMBL" id="ABG65534.1"/>
    </source>
</evidence>
<keyword evidence="6 7" id="KW-0472">Membrane</keyword>
<protein>
    <recommendedName>
        <fullName evidence="7">TRAP transporter large permease protein</fullName>
    </recommendedName>
</protein>
<dbReference type="GO" id="GO:0022857">
    <property type="term" value="F:transmembrane transporter activity"/>
    <property type="evidence" value="ECO:0007669"/>
    <property type="project" value="UniProtKB-UniRule"/>
</dbReference>
<geneLocation type="plasmid" evidence="9">
    <name>2</name>
</geneLocation>
<evidence type="ECO:0000259" key="8">
    <source>
        <dbReference type="Pfam" id="PF06808"/>
    </source>
</evidence>
<evidence type="ECO:0000256" key="4">
    <source>
        <dbReference type="ARBA" id="ARBA00022692"/>
    </source>
</evidence>
<evidence type="ECO:0000256" key="2">
    <source>
        <dbReference type="ARBA" id="ARBA00022475"/>
    </source>
</evidence>
<dbReference type="OrthoDB" id="8043430at2"/>
<gene>
    <name evidence="9" type="ordered locus">Meso_4508</name>
</gene>
<feature type="transmembrane region" description="Helical" evidence="7">
    <location>
        <begin position="406"/>
        <end position="427"/>
    </location>
</feature>
<evidence type="ECO:0000256" key="1">
    <source>
        <dbReference type="ARBA" id="ARBA00004429"/>
    </source>
</evidence>
<comment type="subcellular location">
    <subcellularLocation>
        <location evidence="1 7">Cell inner membrane</location>
        <topology evidence="1 7">Multi-pass membrane protein</topology>
    </subcellularLocation>
</comment>
<keyword evidence="5 7" id="KW-1133">Transmembrane helix</keyword>
<keyword evidence="3 7" id="KW-0997">Cell inner membrane</keyword>
<comment type="subunit">
    <text evidence="7">The complex comprises the extracytoplasmic solute receptor protein and the two transmembrane proteins.</text>
</comment>
<feature type="transmembrane region" description="Helical" evidence="7">
    <location>
        <begin position="329"/>
        <end position="357"/>
    </location>
</feature>
<comment type="caution">
    <text evidence="7">Lacks conserved residue(s) required for the propagation of feature annotation.</text>
</comment>
<evidence type="ECO:0000256" key="7">
    <source>
        <dbReference type="RuleBase" id="RU369079"/>
    </source>
</evidence>
<dbReference type="PANTHER" id="PTHR33362:SF5">
    <property type="entry name" value="C4-DICARBOXYLATE TRAP TRANSPORTER LARGE PERMEASE PROTEIN DCTM"/>
    <property type="match status" value="1"/>
</dbReference>
<keyword evidence="9" id="KW-0614">Plasmid</keyword>
<dbReference type="HOGENOM" id="CLU_019824_4_0_5"/>
<evidence type="ECO:0000256" key="6">
    <source>
        <dbReference type="ARBA" id="ARBA00023136"/>
    </source>
</evidence>
<dbReference type="NCBIfam" id="TIGR00786">
    <property type="entry name" value="dctM"/>
    <property type="match status" value="1"/>
</dbReference>
<name>Q11AP1_CHESB</name>
<feature type="transmembrane region" description="Helical" evidence="7">
    <location>
        <begin position="144"/>
        <end position="167"/>
    </location>
</feature>
<keyword evidence="7" id="KW-0813">Transport</keyword>
<feature type="transmembrane region" description="Helical" evidence="7">
    <location>
        <begin position="256"/>
        <end position="273"/>
    </location>
</feature>
<dbReference type="InterPro" id="IPR004681">
    <property type="entry name" value="TRAP_DctM"/>
</dbReference>
<sequence length="440" mass="46510" precursor="true">MSDIALSTIFLIVAMLVLLCSGMWIFLALTFLGALGLWWVAGFPIDRIGLLLQTTFWNSSKMWELSAVPLFVWMGEIYYRTNLAAELFRGIAPLIKWLPGKLLHSNVIGCTAFAAVSGSSAATTATIARITLPVLAASGYSRNLALGSLAGAGTLGILIPPSTALIIYGVLAEVSIADLFVAGIVPGLMVAGLSSLFIMIVALINPSVAGSVQSERGDSDRVSFLSLLSDVVPTASVFVVIMGSIYLGLATPSESAAIGLAMTVVIAALKRRFSFAVLAQALASAIRTSCMVCILLVSAAFLTSAMSFMHLPNQIADAIGQMHLPPLQLILILAVFYLVLGIVVDGLPIMVMTLPFVYPLVTALGYDPLWLGIFIILNIEMGMISPPVGLNLFVLKGLTGESIGRIGFAALPFFAVMCVVTALISIFPELVLWLPSLAIN</sequence>
<dbReference type="AlphaFoldDB" id="Q11AP1"/>
<dbReference type="PIRSF" id="PIRSF006066">
    <property type="entry name" value="HI0050"/>
    <property type="match status" value="1"/>
</dbReference>
<feature type="domain" description="TRAP C4-dicarboxylate transport system permease DctM subunit" evidence="8">
    <location>
        <begin position="12"/>
        <end position="430"/>
    </location>
</feature>
<organism evidence="9">
    <name type="scientific">Chelativorans sp. (strain BNC1)</name>
    <dbReference type="NCBI Taxonomy" id="266779"/>
    <lineage>
        <taxon>Bacteria</taxon>
        <taxon>Pseudomonadati</taxon>
        <taxon>Pseudomonadota</taxon>
        <taxon>Alphaproteobacteria</taxon>
        <taxon>Hyphomicrobiales</taxon>
        <taxon>Phyllobacteriaceae</taxon>
        <taxon>Chelativorans</taxon>
    </lineage>
</organism>
<comment type="similarity">
    <text evidence="7">Belongs to the TRAP transporter large permease family.</text>
</comment>
<dbReference type="GO" id="GO:0005886">
    <property type="term" value="C:plasma membrane"/>
    <property type="evidence" value="ECO:0007669"/>
    <property type="project" value="UniProtKB-SubCell"/>
</dbReference>
<evidence type="ECO:0000256" key="3">
    <source>
        <dbReference type="ARBA" id="ARBA00022519"/>
    </source>
</evidence>